<sequence>MGPFYVERTIAPSEMVRWYFPEFRVCLMSCDRRYESLKAANVRSKRVLTSATWQELLEPSDSMDMFSSELDDMDDVWKPKKPRIMDSANESAGTSRTLYVNIAVRNTSICVNNKDKMMFGDAVWSCAMVPGCEESKYEDSLVVGLESGVILIVRIRVVDGHFEPVIVQKLHTFQYSGEERVHMLGYRLNVFRTGKMVAVGAFSKVIRLIRLEYDNLGVPSFGLSQNLVVKGTIINSVFLEPLDSAEKNYMVLVNLVSTTHNILEMEYNEIYDHEQSLTDIKTHTIMMRNTEEIPLFMIPAKNTQCLVLLQETTCTVHGVHYMISRDESDTSRNPMPMVSGKYIQPVSFYVPQYPITCYEDDEYEDGTRDQILLATDESLWLLEVHKAAKRSEWKIRFRELFVLPTVFTQFCMEEIAERQYSLTYFSERGASEYRIIRLVPKSNGRCFKLKVLEDKGSIINWYPTFDYAIVPSQRSKFVNPTSTQELWAVGRCDSRGSLFNMHWGHRAEKSVPELKYKDMTQIFRFELDDRQHFVLTNWYESRHIAFSKEDETGDIQELADFYLEKRTVHFSQLSDGRYIQVHQDGWRIGTYRSDEFESVWLPNIILADVLCDIIIVAYEYEDVTKKVNLQAFTVFGDDVLINTRIDNFQPTMVKLVQLNDELLLFVGTFDNVLYQYRFNSGQMRLECQTCIRDKSPDFVSPHDMEITPKYQILTSKNGILNIYQNDKLLVTLKLGEVPISIIRQSEHVFFLVTKTLWRLDLLKSMYPERIWVSETTDRGCRTAALINFANDDVLSDYQEDQLLAVRDDGLCSLFVSRIPDWITKKIKLDATPLHVMYYEHYGLFVVSVAGPEKLVFVDHKTKRVLTIHQGESILSSYEQPLCFSEWQVKSRRVDDYTHNHLLIGCKDTRDGTGLVKIVEIKRAKDVLNLKVLYSWTQQSSVNAIVQLPDSTIVYAVRSNVRLRKYEPSESRLSDVFVQKSFASEVRSLRCNSDKTVTVVTANDSVFTFEYSGEDDGQLAETYHDTVNRNLMGNSVILGDKLIVADRQQQTLTVLDTKRDSRLQYGEPPVAWKVPFIPRLNACEFKPLWNLNREPNGRFLAMGLNGEFRLYVDIPRHLFERLAVQCKANGNEECLRPNVINIDCLVNKFDKIHDTELDELFHSVII</sequence>
<keyword evidence="2" id="KW-1185">Reference proteome</keyword>
<dbReference type="SUPFAM" id="SSF50978">
    <property type="entry name" value="WD40 repeat-like"/>
    <property type="match status" value="1"/>
</dbReference>
<dbReference type="PANTHER" id="PTHR10644">
    <property type="entry name" value="DNA REPAIR/RNA PROCESSING CPSF FAMILY"/>
    <property type="match status" value="1"/>
</dbReference>
<dbReference type="Proteomes" id="UP000769157">
    <property type="component" value="Unassembled WGS sequence"/>
</dbReference>
<protein>
    <recommendedName>
        <fullName evidence="3">Cleavage/polyadenylation specificity factor A subunit N-terminal domain-containing protein</fullName>
    </recommendedName>
</protein>
<dbReference type="RefSeq" id="XP_046063340.1">
    <property type="nucleotide sequence ID" value="XM_046203577.1"/>
</dbReference>
<reference evidence="1" key="1">
    <citation type="journal article" date="2021" name="Open Biol.">
        <title>Shared evolutionary footprints suggest mitochondrial oxidative damage underlies multiple complex I losses in fungi.</title>
        <authorList>
            <person name="Schikora-Tamarit M.A."/>
            <person name="Marcet-Houben M."/>
            <person name="Nosek J."/>
            <person name="Gabaldon T."/>
        </authorList>
    </citation>
    <scope>NUCLEOTIDE SEQUENCE</scope>
    <source>
        <strain evidence="1">CBS6075</strain>
    </source>
</reference>
<dbReference type="InterPro" id="IPR036322">
    <property type="entry name" value="WD40_repeat_dom_sf"/>
</dbReference>
<reference evidence="1" key="2">
    <citation type="submission" date="2021-01" db="EMBL/GenBank/DDBJ databases">
        <authorList>
            <person name="Schikora-Tamarit M.A."/>
        </authorList>
    </citation>
    <scope>NUCLEOTIDE SEQUENCE</scope>
    <source>
        <strain evidence="1">CBS6075</strain>
    </source>
</reference>
<name>A0A9P8T7K8_9ASCO</name>
<gene>
    <name evidence="1" type="ORF">OGAPHI_002681</name>
</gene>
<dbReference type="OrthoDB" id="4080238at2759"/>
<proteinExistence type="predicted"/>
<evidence type="ECO:0000313" key="2">
    <source>
        <dbReference type="Proteomes" id="UP000769157"/>
    </source>
</evidence>
<dbReference type="Gene3D" id="2.130.10.10">
    <property type="entry name" value="YVTN repeat-like/Quinoprotein amine dehydrogenase"/>
    <property type="match status" value="2"/>
</dbReference>
<evidence type="ECO:0008006" key="3">
    <source>
        <dbReference type="Google" id="ProtNLM"/>
    </source>
</evidence>
<dbReference type="InterPro" id="IPR050358">
    <property type="entry name" value="RSE1/DDB1/CFT1"/>
</dbReference>
<dbReference type="InterPro" id="IPR015943">
    <property type="entry name" value="WD40/YVTN_repeat-like_dom_sf"/>
</dbReference>
<organism evidence="1 2">
    <name type="scientific">Ogataea philodendri</name>
    <dbReference type="NCBI Taxonomy" id="1378263"/>
    <lineage>
        <taxon>Eukaryota</taxon>
        <taxon>Fungi</taxon>
        <taxon>Dikarya</taxon>
        <taxon>Ascomycota</taxon>
        <taxon>Saccharomycotina</taxon>
        <taxon>Pichiomycetes</taxon>
        <taxon>Pichiales</taxon>
        <taxon>Pichiaceae</taxon>
        <taxon>Ogataea</taxon>
    </lineage>
</organism>
<accession>A0A9P8T7K8</accession>
<dbReference type="EMBL" id="JAEUBE010000158">
    <property type="protein sequence ID" value="KAH3668926.1"/>
    <property type="molecule type" value="Genomic_DNA"/>
</dbReference>
<dbReference type="AlphaFoldDB" id="A0A9P8T7K8"/>
<comment type="caution">
    <text evidence="1">The sequence shown here is derived from an EMBL/GenBank/DDBJ whole genome shotgun (WGS) entry which is preliminary data.</text>
</comment>
<evidence type="ECO:0000313" key="1">
    <source>
        <dbReference type="EMBL" id="KAH3668926.1"/>
    </source>
</evidence>
<dbReference type="GeneID" id="70234648"/>